<organism evidence="4 5">
    <name type="scientific">Aeoliella straminimaris</name>
    <dbReference type="NCBI Taxonomy" id="2954799"/>
    <lineage>
        <taxon>Bacteria</taxon>
        <taxon>Pseudomonadati</taxon>
        <taxon>Planctomycetota</taxon>
        <taxon>Planctomycetia</taxon>
        <taxon>Pirellulales</taxon>
        <taxon>Lacipirellulaceae</taxon>
        <taxon>Aeoliella</taxon>
    </lineage>
</organism>
<sequence length="1206" mass="129983">MAGTVLIRGPRARHSPPAVLAALVVLGLCLSPPARSQDEPAASSPADAAMEAESTATADEASPAAEEPSKPVSPVFQELSGKIERVGPDTFLLLGPDGQPQPVLNMSFDEFMRVWKQQQALSSETKQAANQPTLDELRLVGSLEDDHASLHTELSITLHESGTTEVPLSLAGALLRELPESPAGQAKRFLRYDASRGGYFAQLSGDAGQTVVVHMDLIVPVQRDGGRASLKLLAPRATKGSLVLVSTRSLQSVIASQGVRLRSTSLAAGGTRVEAEGIAGESSVSWVDSSDENIEAESMLTATTKVFVSIGGRNVRSRAQITVESFGPSFREFIVRLPPGAHHNPSGTPPSNVSITTLRDASSTGEEAGSNPQGSELRVTLPADQNKPATVIIDTIELLPAGDKNMTLELSGFEVLGALPQDGEVAVEVDDTWQVRCDPTDTVRLIHPAELDLSWMKDAPSVDELTMALRFARQPWSLPVTLMSREQRVVATPSYELTINPNEALLQMEVDYRIEGGRSQRVPFAPRFKLAGWEHLSTSTINLEGTQESGGPPDLETFGPRDSGENQKADYFGFSSAFATSRQPKVTLELRRTWKPEEADHFVLDLPSLAPGLDQPVNQLVINPSELTVLADTSLQLTPDAGQSRGLAAVPIEDGDDLRAGLPPGQQFRYRGVVPSLAMAGDSVLAFAAEKSQRPRRIVVQSHSDVGMNAGEIEVEQTFEFDVRHQPISGLYLACPSGVSIVELELLPAGGRSTSEVGVELEVPPSDADLPSRLPTVPEVRIALGHPRLGKFRVLARYFLDSPQSTGESPTLSFLTVPNAEYAGRTVPVAEFDGHTVRLASSEGQTFAATGGSGWQAKPTVEESTSILFAPQRTNFLPLKLVGQSAVADRLEIDRVWVETWLTPNMQQLRTCFQFHGTAERAKIELPGDTPAGVDFQVVLDGMPTNDWRLQGRSIDVPLVARPSSTYHTLELKYRLPCKLGWFTQVTTQRPRLAGSDSTPLFWQVIAPVQYHAVSAPSWLVPAFQTHWSDGDWRSESEKNTAELEQWVGAQPASFRPTSGEHAMLYRTSPDAKLEVTLVRRELLILSASAAALAVVLGLVYVPALRKPPALLAGMCLVMAIGLAVPTTMVFVAQLGLYGVVCGLLAWLLYLLYGGRNREISTRRSSSVLLQEASGSHRPSTLVPVHTGSASTNAPTISVELTDSNA</sequence>
<keyword evidence="5" id="KW-1185">Reference proteome</keyword>
<keyword evidence="3" id="KW-0732">Signal</keyword>
<evidence type="ECO:0000256" key="1">
    <source>
        <dbReference type="SAM" id="MobiDB-lite"/>
    </source>
</evidence>
<accession>A0A9X2FFC4</accession>
<proteinExistence type="predicted"/>
<evidence type="ECO:0000313" key="5">
    <source>
        <dbReference type="Proteomes" id="UP001155241"/>
    </source>
</evidence>
<keyword evidence="2" id="KW-0472">Membrane</keyword>
<name>A0A9X2FFC4_9BACT</name>
<feature type="chain" id="PRO_5040820258" evidence="3">
    <location>
        <begin position="37"/>
        <end position="1206"/>
    </location>
</feature>
<protein>
    <submittedName>
        <fullName evidence="4">Uncharacterized protein</fullName>
    </submittedName>
</protein>
<feature type="transmembrane region" description="Helical" evidence="2">
    <location>
        <begin position="1083"/>
        <end position="1102"/>
    </location>
</feature>
<gene>
    <name evidence="4" type="ORF">NG895_25115</name>
</gene>
<reference evidence="4" key="1">
    <citation type="submission" date="2022-06" db="EMBL/GenBank/DDBJ databases">
        <title>Aeoliella straminimaris, a novel planctomycete from sediments.</title>
        <authorList>
            <person name="Vitorino I.R."/>
            <person name="Lage O.M."/>
        </authorList>
    </citation>
    <scope>NUCLEOTIDE SEQUENCE</scope>
    <source>
        <strain evidence="4">ICT_H6.2</strain>
    </source>
</reference>
<feature type="compositionally biased region" description="Low complexity" evidence="1">
    <location>
        <begin position="39"/>
        <end position="66"/>
    </location>
</feature>
<dbReference type="AlphaFoldDB" id="A0A9X2FFC4"/>
<feature type="region of interest" description="Disordered" evidence="1">
    <location>
        <begin position="340"/>
        <end position="377"/>
    </location>
</feature>
<dbReference type="EMBL" id="JAMXLR010000090">
    <property type="protein sequence ID" value="MCO6047193.1"/>
    <property type="molecule type" value="Genomic_DNA"/>
</dbReference>
<evidence type="ECO:0000256" key="3">
    <source>
        <dbReference type="SAM" id="SignalP"/>
    </source>
</evidence>
<dbReference type="Proteomes" id="UP001155241">
    <property type="component" value="Unassembled WGS sequence"/>
</dbReference>
<feature type="compositionally biased region" description="Polar residues" evidence="1">
    <location>
        <begin position="345"/>
        <end position="374"/>
    </location>
</feature>
<comment type="caution">
    <text evidence="4">The sequence shown here is derived from an EMBL/GenBank/DDBJ whole genome shotgun (WGS) entry which is preliminary data.</text>
</comment>
<feature type="signal peptide" evidence="3">
    <location>
        <begin position="1"/>
        <end position="36"/>
    </location>
</feature>
<keyword evidence="2" id="KW-0812">Transmembrane</keyword>
<evidence type="ECO:0000313" key="4">
    <source>
        <dbReference type="EMBL" id="MCO6047193.1"/>
    </source>
</evidence>
<feature type="region of interest" description="Disordered" evidence="1">
    <location>
        <begin position="34"/>
        <end position="73"/>
    </location>
</feature>
<evidence type="ECO:0000256" key="2">
    <source>
        <dbReference type="SAM" id="Phobius"/>
    </source>
</evidence>
<feature type="transmembrane region" description="Helical" evidence="2">
    <location>
        <begin position="1135"/>
        <end position="1153"/>
    </location>
</feature>
<feature type="transmembrane region" description="Helical" evidence="2">
    <location>
        <begin position="1109"/>
        <end position="1129"/>
    </location>
</feature>
<keyword evidence="2" id="KW-1133">Transmembrane helix</keyword>